<keyword evidence="2" id="KW-1185">Reference proteome</keyword>
<proteinExistence type="predicted"/>
<sequence>MASPRFGMPMAGFAAASANYPPSPFPPAPSSQVILPASPGTGLLHPPPVLPPPQAAMAGMRFSAPPGIGRALPLSHLQVSYGSSLGVAGGASLQQPDLQAKLCVDKELDLAQLVLELKEFASQAEKTLQNVMNLTHLEDPVSGPPLASCPFNPNHRIPALAAFKHSLLCPSSTLGLVEEDLDVLSSLHYPHTAVSSMKALGKNLSNFGARVSLGNASASVISAIGDTCQKDADSAVVAATEKPAFKSLGEFELTGGSFSYKDAPAVVQASSFRSNTHAFISLPPSIKAEIRTTTDTSEINESVFHSEKASSLMPSKLWLLHEELEAWQYLPSHYSRTVLEAAMGLDSVDQESLCEKLIVSSSSFRLPLDGYLACHISMLLKLCLLAIRKEAGERFRRWEEDSCAVSERFGNDNRVENKRVTDFSGKELSLHDRANLNIVNQREEVNNLMVSGGERREVSQTAHLPCPVLLECGDWLTSCLTLIYQPVQAKVIVLGMFKHSLICAGHVLTSSYFERSKQEEPVVGHQCVGMDIESHRQETITYVQNDLVDDDMYTDKKRRPELWQLEAAIDALHERSYMEELFKAKVSLAKLTKDQLLGDYDNIVLTATQERLKRPNLRAVLEHDGLNSNRQENQGTKRYKTKEELLAEERDYKRRRMSYRGKKIRRTPSQVIHDIIEAHMEEIVVAGGIGCFGKTGSEPQVPGNELSETRHSYREEPFVEKLSESDNDNTSPRRSRNHHSSSHKETPQSSLEDREGWKNTHARTESGNRDYRSYRLDKHRSPHGVNRDNETYHKNERENWHYDDLSDVNSRSSLSRGTSHDRHQPETNQRGKYEDHDKSFYRNSDESRQFRRQADDEYEPRNKRSSLDSKDFPDYKTDKSSEYKKRTRDHC</sequence>
<evidence type="ECO:0000313" key="2">
    <source>
        <dbReference type="Proteomes" id="UP001162992"/>
    </source>
</evidence>
<protein>
    <submittedName>
        <fullName evidence="1">Uncharacterized protein</fullName>
    </submittedName>
</protein>
<reference evidence="2" key="1">
    <citation type="journal article" date="2024" name="Proc. Natl. Acad. Sci. U.S.A.">
        <title>Extraordinary preservation of gene collinearity over three hundred million years revealed in homosporous lycophytes.</title>
        <authorList>
            <person name="Li C."/>
            <person name="Wickell D."/>
            <person name="Kuo L.Y."/>
            <person name="Chen X."/>
            <person name="Nie B."/>
            <person name="Liao X."/>
            <person name="Peng D."/>
            <person name="Ji J."/>
            <person name="Jenkins J."/>
            <person name="Williams M."/>
            <person name="Shu S."/>
            <person name="Plott C."/>
            <person name="Barry K."/>
            <person name="Rajasekar S."/>
            <person name="Grimwood J."/>
            <person name="Han X."/>
            <person name="Sun S."/>
            <person name="Hou Z."/>
            <person name="He W."/>
            <person name="Dai G."/>
            <person name="Sun C."/>
            <person name="Schmutz J."/>
            <person name="Leebens-Mack J.H."/>
            <person name="Li F.W."/>
            <person name="Wang L."/>
        </authorList>
    </citation>
    <scope>NUCLEOTIDE SEQUENCE [LARGE SCALE GENOMIC DNA]</scope>
    <source>
        <strain evidence="2">cv. PW_Plant_1</strain>
    </source>
</reference>
<dbReference type="Proteomes" id="UP001162992">
    <property type="component" value="Chromosome 9"/>
</dbReference>
<name>A0ACC2CRR6_DIPCM</name>
<evidence type="ECO:0000313" key="1">
    <source>
        <dbReference type="EMBL" id="KAJ7544671.1"/>
    </source>
</evidence>
<dbReference type="EMBL" id="CM055100">
    <property type="protein sequence ID" value="KAJ7544671.1"/>
    <property type="molecule type" value="Genomic_DNA"/>
</dbReference>
<comment type="caution">
    <text evidence="1">The sequence shown here is derived from an EMBL/GenBank/DDBJ whole genome shotgun (WGS) entry which is preliminary data.</text>
</comment>
<organism evidence="1 2">
    <name type="scientific">Diphasiastrum complanatum</name>
    <name type="common">Issler's clubmoss</name>
    <name type="synonym">Lycopodium complanatum</name>
    <dbReference type="NCBI Taxonomy" id="34168"/>
    <lineage>
        <taxon>Eukaryota</taxon>
        <taxon>Viridiplantae</taxon>
        <taxon>Streptophyta</taxon>
        <taxon>Embryophyta</taxon>
        <taxon>Tracheophyta</taxon>
        <taxon>Lycopodiopsida</taxon>
        <taxon>Lycopodiales</taxon>
        <taxon>Lycopodiaceae</taxon>
        <taxon>Lycopodioideae</taxon>
        <taxon>Diphasiastrum</taxon>
    </lineage>
</organism>
<accession>A0ACC2CRR6</accession>
<gene>
    <name evidence="1" type="ORF">O6H91_09G088800</name>
</gene>